<accession>A0A3A4BBY2</accession>
<dbReference type="Proteomes" id="UP000265768">
    <property type="component" value="Unassembled WGS sequence"/>
</dbReference>
<evidence type="ECO:0000256" key="2">
    <source>
        <dbReference type="ARBA" id="ARBA00009194"/>
    </source>
</evidence>
<dbReference type="OrthoDB" id="4763237at2"/>
<keyword evidence="5" id="KW-1185">Reference proteome</keyword>
<dbReference type="AlphaFoldDB" id="A0A3A4BBY2"/>
<evidence type="ECO:0000256" key="1">
    <source>
        <dbReference type="ARBA" id="ARBA00004196"/>
    </source>
</evidence>
<keyword evidence="3" id="KW-0472">Membrane</keyword>
<dbReference type="EMBL" id="QZEY01000006">
    <property type="protein sequence ID" value="RJL31688.1"/>
    <property type="molecule type" value="Genomic_DNA"/>
</dbReference>
<protein>
    <submittedName>
        <fullName evidence="4">LppX_LprAFG lipoprotein</fullName>
    </submittedName>
</protein>
<dbReference type="CDD" id="cd16334">
    <property type="entry name" value="LppX-like"/>
    <property type="match status" value="1"/>
</dbReference>
<dbReference type="Pfam" id="PF07161">
    <property type="entry name" value="LppX_LprAFG"/>
    <property type="match status" value="1"/>
</dbReference>
<comment type="subcellular location">
    <subcellularLocation>
        <location evidence="1">Cell envelope</location>
    </subcellularLocation>
</comment>
<name>A0A3A4BBY2_9ACTN</name>
<dbReference type="Gene3D" id="2.50.20.20">
    <property type="match status" value="1"/>
</dbReference>
<reference evidence="4 5" key="1">
    <citation type="submission" date="2018-09" db="EMBL/GenBank/DDBJ databases">
        <title>YIM 75507 draft genome.</title>
        <authorList>
            <person name="Tang S."/>
            <person name="Feng Y."/>
        </authorList>
    </citation>
    <scope>NUCLEOTIDE SEQUENCE [LARGE SCALE GENOMIC DNA]</scope>
    <source>
        <strain evidence="4 5">YIM 75507</strain>
    </source>
</reference>
<comment type="caution">
    <text evidence="4">The sequence shown here is derived from an EMBL/GenBank/DDBJ whole genome shotgun (WGS) entry which is preliminary data.</text>
</comment>
<evidence type="ECO:0000313" key="4">
    <source>
        <dbReference type="EMBL" id="RJL31688.1"/>
    </source>
</evidence>
<dbReference type="InterPro" id="IPR029046">
    <property type="entry name" value="LolA/LolB/LppX"/>
</dbReference>
<comment type="similarity">
    <text evidence="2">Belongs to the LppX/LprAFG lipoprotein family.</text>
</comment>
<organism evidence="4 5">
    <name type="scientific">Bailinhaonella thermotolerans</name>
    <dbReference type="NCBI Taxonomy" id="1070861"/>
    <lineage>
        <taxon>Bacteria</taxon>
        <taxon>Bacillati</taxon>
        <taxon>Actinomycetota</taxon>
        <taxon>Actinomycetes</taxon>
        <taxon>Streptosporangiales</taxon>
        <taxon>Streptosporangiaceae</taxon>
        <taxon>Bailinhaonella</taxon>
    </lineage>
</organism>
<dbReference type="SUPFAM" id="SSF89392">
    <property type="entry name" value="Prokaryotic lipoproteins and lipoprotein localization factors"/>
    <property type="match status" value="1"/>
</dbReference>
<dbReference type="GO" id="GO:0030313">
    <property type="term" value="C:cell envelope"/>
    <property type="evidence" value="ECO:0007669"/>
    <property type="project" value="UniProtKB-SubCell"/>
</dbReference>
<dbReference type="InterPro" id="IPR009830">
    <property type="entry name" value="LppX/LprAFG"/>
</dbReference>
<keyword evidence="4" id="KW-0449">Lipoprotein</keyword>
<gene>
    <name evidence="4" type="ORF">D5H75_18465</name>
</gene>
<evidence type="ECO:0000256" key="3">
    <source>
        <dbReference type="ARBA" id="ARBA00022475"/>
    </source>
</evidence>
<keyword evidence="3" id="KW-1003">Cell membrane</keyword>
<sequence length="229" mass="23774">MPSMSGIRVRLLGLVLAVTAIAGCSPGGGERPGETLPPAGDLLKKSATAMSGLKSVGFRIETEGEAPVPLKRAEGRLAASGDAQGSLQMDQLGQRMEMEFVVVGDDVYFKGPTGGYQKQPRQLTTAIYDPAAILDAERGVPKLLATATNAKTAAREDVNGRPAYRVNGTLAQQTLGALVPGITAPITGDMWIDSADNRLLKAKLPVAPGAVVVHFSDFDAPVDIKAPAG</sequence>
<evidence type="ECO:0000313" key="5">
    <source>
        <dbReference type="Proteomes" id="UP000265768"/>
    </source>
</evidence>
<proteinExistence type="inferred from homology"/>